<evidence type="ECO:0000256" key="4">
    <source>
        <dbReference type="ARBA" id="ARBA00022692"/>
    </source>
</evidence>
<keyword evidence="6" id="KW-0630">Potassium</keyword>
<dbReference type="InterPro" id="IPR041647">
    <property type="entry name" value="IRK_C"/>
</dbReference>
<evidence type="ECO:0000256" key="2">
    <source>
        <dbReference type="ARBA" id="ARBA00022448"/>
    </source>
</evidence>
<feature type="domain" description="Potassium channel" evidence="12">
    <location>
        <begin position="77"/>
        <end position="154"/>
    </location>
</feature>
<evidence type="ECO:0000313" key="14">
    <source>
        <dbReference type="EMBL" id="SDX50478.1"/>
    </source>
</evidence>
<keyword evidence="4 11" id="KW-0812">Transmembrane</keyword>
<dbReference type="GO" id="GO:0005242">
    <property type="term" value="F:inward rectifier potassium channel activity"/>
    <property type="evidence" value="ECO:0007669"/>
    <property type="project" value="InterPro"/>
</dbReference>
<feature type="transmembrane region" description="Helical" evidence="11">
    <location>
        <begin position="64"/>
        <end position="86"/>
    </location>
</feature>
<dbReference type="GO" id="GO:1990573">
    <property type="term" value="P:potassium ion import across plasma membrane"/>
    <property type="evidence" value="ECO:0007669"/>
    <property type="project" value="TreeGrafter"/>
</dbReference>
<keyword evidence="8" id="KW-0406">Ion transport</keyword>
<dbReference type="SUPFAM" id="SSF81296">
    <property type="entry name" value="E set domains"/>
    <property type="match status" value="1"/>
</dbReference>
<dbReference type="InterPro" id="IPR013099">
    <property type="entry name" value="K_chnl_dom"/>
</dbReference>
<dbReference type="GO" id="GO:0034702">
    <property type="term" value="C:monoatomic ion channel complex"/>
    <property type="evidence" value="ECO:0007669"/>
    <property type="project" value="UniProtKB-KW"/>
</dbReference>
<keyword evidence="7 11" id="KW-1133">Transmembrane helix</keyword>
<dbReference type="SUPFAM" id="SSF81324">
    <property type="entry name" value="Voltage-gated potassium channels"/>
    <property type="match status" value="1"/>
</dbReference>
<protein>
    <submittedName>
        <fullName evidence="14">Inward rectifier potassium channel</fullName>
    </submittedName>
</protein>
<dbReference type="Gene3D" id="1.10.287.70">
    <property type="match status" value="1"/>
</dbReference>
<dbReference type="STRING" id="229203.SAMN05444338_11140"/>
<keyword evidence="3" id="KW-0633">Potassium transport</keyword>
<evidence type="ECO:0000256" key="5">
    <source>
        <dbReference type="ARBA" id="ARBA00022882"/>
    </source>
</evidence>
<dbReference type="AlphaFoldDB" id="A0A1H3C993"/>
<dbReference type="InterPro" id="IPR014756">
    <property type="entry name" value="Ig_E-set"/>
</dbReference>
<evidence type="ECO:0000259" key="12">
    <source>
        <dbReference type="Pfam" id="PF07885"/>
    </source>
</evidence>
<dbReference type="Pfam" id="PF07885">
    <property type="entry name" value="Ion_trans_2"/>
    <property type="match status" value="1"/>
</dbReference>
<dbReference type="Gene3D" id="2.60.40.1400">
    <property type="entry name" value="G protein-activated inward rectifier potassium channel 1"/>
    <property type="match status" value="1"/>
</dbReference>
<feature type="transmembrane region" description="Helical" evidence="11">
    <location>
        <begin position="132"/>
        <end position="154"/>
    </location>
</feature>
<accession>A0A1H3C993</accession>
<evidence type="ECO:0000256" key="10">
    <source>
        <dbReference type="ARBA" id="ARBA00023303"/>
    </source>
</evidence>
<dbReference type="PANTHER" id="PTHR11767:SF102">
    <property type="entry name" value="INWARDLY RECTIFYING POTASSIUM CHANNEL 1, ISOFORM F"/>
    <property type="match status" value="1"/>
</dbReference>
<dbReference type="GO" id="GO:0034765">
    <property type="term" value="P:regulation of monoatomic ion transmembrane transport"/>
    <property type="evidence" value="ECO:0007669"/>
    <property type="project" value="TreeGrafter"/>
</dbReference>
<organism evidence="14 15">
    <name type="scientific">Flavobacterium degerlachei</name>
    <dbReference type="NCBI Taxonomy" id="229203"/>
    <lineage>
        <taxon>Bacteria</taxon>
        <taxon>Pseudomonadati</taxon>
        <taxon>Bacteroidota</taxon>
        <taxon>Flavobacteriia</taxon>
        <taxon>Flavobacteriales</taxon>
        <taxon>Flavobacteriaceae</taxon>
        <taxon>Flavobacterium</taxon>
    </lineage>
</organism>
<proteinExistence type="predicted"/>
<evidence type="ECO:0000256" key="3">
    <source>
        <dbReference type="ARBA" id="ARBA00022538"/>
    </source>
</evidence>
<dbReference type="Pfam" id="PF17655">
    <property type="entry name" value="IRK_C"/>
    <property type="match status" value="1"/>
</dbReference>
<comment type="subcellular location">
    <subcellularLocation>
        <location evidence="1">Membrane</location>
        <topology evidence="1">Multi-pass membrane protein</topology>
    </subcellularLocation>
</comment>
<name>A0A1H3C993_9FLAO</name>
<keyword evidence="5" id="KW-0851">Voltage-gated channel</keyword>
<dbReference type="InterPro" id="IPR013518">
    <property type="entry name" value="K_chnl_inward-rec_Kir_cyto"/>
</dbReference>
<evidence type="ECO:0000256" key="8">
    <source>
        <dbReference type="ARBA" id="ARBA00023065"/>
    </source>
</evidence>
<dbReference type="PRINTS" id="PR01320">
    <property type="entry name" value="KIRCHANNEL"/>
</dbReference>
<reference evidence="15" key="1">
    <citation type="submission" date="2016-10" db="EMBL/GenBank/DDBJ databases">
        <authorList>
            <person name="Varghese N."/>
            <person name="Submissions S."/>
        </authorList>
    </citation>
    <scope>NUCLEOTIDE SEQUENCE [LARGE SCALE GENOMIC DNA]</scope>
    <source>
        <strain evidence="15">DSM 15718</strain>
    </source>
</reference>
<dbReference type="RefSeq" id="WP_091433573.1">
    <property type="nucleotide sequence ID" value="NZ_FNMV01000011.1"/>
</dbReference>
<evidence type="ECO:0000313" key="15">
    <source>
        <dbReference type="Proteomes" id="UP000198569"/>
    </source>
</evidence>
<evidence type="ECO:0000256" key="1">
    <source>
        <dbReference type="ARBA" id="ARBA00004141"/>
    </source>
</evidence>
<evidence type="ECO:0000256" key="11">
    <source>
        <dbReference type="SAM" id="Phobius"/>
    </source>
</evidence>
<dbReference type="Proteomes" id="UP000198569">
    <property type="component" value="Unassembled WGS sequence"/>
</dbReference>
<dbReference type="PANTHER" id="PTHR11767">
    <property type="entry name" value="INWARD RECTIFIER POTASSIUM CHANNEL"/>
    <property type="match status" value="1"/>
</dbReference>
<keyword evidence="15" id="KW-1185">Reference proteome</keyword>
<evidence type="ECO:0000259" key="13">
    <source>
        <dbReference type="Pfam" id="PF17655"/>
    </source>
</evidence>
<gene>
    <name evidence="14" type="ORF">SAMN05444338_11140</name>
</gene>
<keyword evidence="10 14" id="KW-0407">Ion channel</keyword>
<feature type="domain" description="Inward rectifier potassium channel C-terminal" evidence="13">
    <location>
        <begin position="163"/>
        <end position="300"/>
    </location>
</feature>
<sequence>MAILRRINQKAKADENTGFGTNANSYGGRFINKNGTANIEKRGIHVLQRISWYHTMIDMPAWRFMLIILSFYLGINFVFASVYYGIGIEHLDGIAGSDSEWVKFGQAYFFSAQTFTTVGYGHISPTGFLTSALSAVEALMGLLSFAIATGLFFGRFSRPKAFLKFSHNAVIAPYGEISGLMIRLTPFKNTNFTDAEAKITLGMSIEENGKLVNKFYALDLELEKINALSLSWTLVHPITEDSPLFQFSEDDFANNNGEIVVFVKTFDDMFSNTVAIRTSYTFDEVIYGAKFEPMYTRSMDNSKTILYLDKLNSYDKVNLN</sequence>
<dbReference type="EMBL" id="FNMV01000011">
    <property type="protein sequence ID" value="SDX50478.1"/>
    <property type="molecule type" value="Genomic_DNA"/>
</dbReference>
<dbReference type="GO" id="GO:0005886">
    <property type="term" value="C:plasma membrane"/>
    <property type="evidence" value="ECO:0007669"/>
    <property type="project" value="TreeGrafter"/>
</dbReference>
<dbReference type="OrthoDB" id="9813518at2"/>
<evidence type="ECO:0000256" key="6">
    <source>
        <dbReference type="ARBA" id="ARBA00022958"/>
    </source>
</evidence>
<keyword evidence="2" id="KW-0813">Transport</keyword>
<keyword evidence="9 11" id="KW-0472">Membrane</keyword>
<dbReference type="InterPro" id="IPR016449">
    <property type="entry name" value="K_chnl_inward-rec_Kir"/>
</dbReference>
<evidence type="ECO:0000256" key="9">
    <source>
        <dbReference type="ARBA" id="ARBA00023136"/>
    </source>
</evidence>
<evidence type="ECO:0000256" key="7">
    <source>
        <dbReference type="ARBA" id="ARBA00022989"/>
    </source>
</evidence>